<evidence type="ECO:0000256" key="7">
    <source>
        <dbReference type="RuleBase" id="RU361238"/>
    </source>
</evidence>
<dbReference type="PANTHER" id="PTHR33938">
    <property type="entry name" value="FERULOYL ESTERASE B-RELATED"/>
    <property type="match status" value="1"/>
</dbReference>
<evidence type="ECO:0000256" key="4">
    <source>
        <dbReference type="ARBA" id="ARBA00022801"/>
    </source>
</evidence>
<keyword evidence="4 7" id="KW-0378">Hydrolase</keyword>
<dbReference type="PANTHER" id="PTHR33938:SF15">
    <property type="entry name" value="FERULOYL ESTERASE B-RELATED"/>
    <property type="match status" value="1"/>
</dbReference>
<dbReference type="GeneID" id="85415414"/>
<keyword evidence="3" id="KW-0732">Signal</keyword>
<gene>
    <name evidence="8" type="ORF">CTAM01_15177</name>
</gene>
<evidence type="ECO:0000256" key="1">
    <source>
        <dbReference type="ARBA" id="ARBA00022487"/>
    </source>
</evidence>
<comment type="similarity">
    <text evidence="7">Belongs to the tannase family.</text>
</comment>
<evidence type="ECO:0000256" key="3">
    <source>
        <dbReference type="ARBA" id="ARBA00022729"/>
    </source>
</evidence>
<dbReference type="RefSeq" id="XP_060374276.1">
    <property type="nucleotide sequence ID" value="XM_060531176.1"/>
</dbReference>
<accession>A0ABQ9QM94</accession>
<reference evidence="8 9" key="1">
    <citation type="submission" date="2016-10" db="EMBL/GenBank/DDBJ databases">
        <title>The genome sequence of Colletotrichum fioriniae PJ7.</title>
        <authorList>
            <person name="Baroncelli R."/>
        </authorList>
    </citation>
    <scope>NUCLEOTIDE SEQUENCE [LARGE SCALE GENOMIC DNA]</scope>
    <source>
        <strain evidence="8 9">Tom-12</strain>
    </source>
</reference>
<comment type="catalytic activity">
    <reaction evidence="6">
        <text>feruloyl-polysaccharide + H2O = ferulate + polysaccharide.</text>
        <dbReference type="EC" id="3.1.1.73"/>
    </reaction>
</comment>
<name>A0ABQ9QM94_9PEZI</name>
<keyword evidence="5" id="KW-1015">Disulfide bond</keyword>
<keyword evidence="9" id="KW-1185">Reference proteome</keyword>
<evidence type="ECO:0000256" key="6">
    <source>
        <dbReference type="ARBA" id="ARBA00034075"/>
    </source>
</evidence>
<keyword evidence="2" id="KW-0858">Xylan degradation</keyword>
<evidence type="ECO:0000313" key="9">
    <source>
        <dbReference type="Proteomes" id="UP001227543"/>
    </source>
</evidence>
<dbReference type="Pfam" id="PF07519">
    <property type="entry name" value="Tannase"/>
    <property type="match status" value="1"/>
</dbReference>
<sequence length="106" mass="11829">MNLPSKELDEFYRYFRISGMAHCRDGTGASMIGGNPETFTSYDPDANVLAAIVRWVEEGVAPDFILGSRLTASGEVDLQRKHCKYPTRNVFKGQEDPAKPDGWECV</sequence>
<organism evidence="8 9">
    <name type="scientific">Colletotrichum tamarilloi</name>
    <dbReference type="NCBI Taxonomy" id="1209934"/>
    <lineage>
        <taxon>Eukaryota</taxon>
        <taxon>Fungi</taxon>
        <taxon>Dikarya</taxon>
        <taxon>Ascomycota</taxon>
        <taxon>Pezizomycotina</taxon>
        <taxon>Sordariomycetes</taxon>
        <taxon>Hypocreomycetidae</taxon>
        <taxon>Glomerellales</taxon>
        <taxon>Glomerellaceae</taxon>
        <taxon>Colletotrichum</taxon>
        <taxon>Colletotrichum acutatum species complex</taxon>
    </lineage>
</organism>
<evidence type="ECO:0000256" key="5">
    <source>
        <dbReference type="ARBA" id="ARBA00023157"/>
    </source>
</evidence>
<dbReference type="EMBL" id="MLFU01000150">
    <property type="protein sequence ID" value="KAK1477583.1"/>
    <property type="molecule type" value="Genomic_DNA"/>
</dbReference>
<protein>
    <recommendedName>
        <fullName evidence="7">Carboxylic ester hydrolase</fullName>
        <ecNumber evidence="7">3.1.1.-</ecNumber>
    </recommendedName>
</protein>
<evidence type="ECO:0000313" key="8">
    <source>
        <dbReference type="EMBL" id="KAK1477583.1"/>
    </source>
</evidence>
<dbReference type="Proteomes" id="UP001227543">
    <property type="component" value="Unassembled WGS sequence"/>
</dbReference>
<evidence type="ECO:0000256" key="2">
    <source>
        <dbReference type="ARBA" id="ARBA00022651"/>
    </source>
</evidence>
<keyword evidence="2" id="KW-0624">Polysaccharide degradation</keyword>
<proteinExistence type="inferred from homology"/>
<comment type="caution">
    <text evidence="8">The sequence shown here is derived from an EMBL/GenBank/DDBJ whole genome shotgun (WGS) entry which is preliminary data.</text>
</comment>
<dbReference type="InterPro" id="IPR011118">
    <property type="entry name" value="Tannase/feruloyl_esterase"/>
</dbReference>
<dbReference type="EC" id="3.1.1.-" evidence="7"/>
<keyword evidence="1" id="KW-0719">Serine esterase</keyword>
<keyword evidence="2" id="KW-0119">Carbohydrate metabolism</keyword>